<dbReference type="Gene3D" id="1.20.1270.90">
    <property type="entry name" value="AF1782-like"/>
    <property type="match status" value="2"/>
</dbReference>
<feature type="region of interest" description="Disordered" evidence="2">
    <location>
        <begin position="517"/>
        <end position="549"/>
    </location>
</feature>
<protein>
    <submittedName>
        <fullName evidence="5">Fibronectin type III domain-containing protein</fullName>
    </submittedName>
</protein>
<feature type="domain" description="Fibronectin type-III" evidence="4">
    <location>
        <begin position="1262"/>
        <end position="1368"/>
    </location>
</feature>
<dbReference type="InterPro" id="IPR036116">
    <property type="entry name" value="FN3_sf"/>
</dbReference>
<comment type="caution">
    <text evidence="5">The sequence shown here is derived from an EMBL/GenBank/DDBJ whole genome shotgun (WGS) entry which is preliminary data.</text>
</comment>
<dbReference type="Pfam" id="PF00041">
    <property type="entry name" value="fn3"/>
    <property type="match status" value="1"/>
</dbReference>
<sequence>MKKKKKMKKQLMQAAAVTALTGAAFVAAGPADASAATDVSKLVKQAYDSSNQLKGYYDLSKVKSISLSKEFISAYNKAKKDIEVAEKALANVSSNKSALVAQLDAAKNTQSKAARLIDAIKVGDALIAKTNELTQYINEDVIDEDMVETYHELSADINRAERVFSKVYGEQNRELVRGKFLLDAKIARESVIYEVSRYTLQDLITRQLEEGKVAEAEENFEKLDRLEKRAVEIKAEGNKLHPGKYPELKKMADSLKEAKEVIESGFTINVEATSTDASKPTVYGEDEVQTIEKDIVVTVAEGTFIELKNLEVKGDIILRGVDGSAGKVTLTNVNVTGSVKVEEQKVVSTTKGIASILDIPVPIQLILGKTSIIGELVLNQSANITAETGVKIPSLVISPPQGLGVVSLNGDLSSSKVTVGGLGAEVKLGASAKVLEMILNAKATIDAENGALLQSLQVETKDKNSLVLLKGDLSSTLVKINNSNAAISVAENAVVKKIEKDKSVTDEIVVDNKGRVEDSDGVEVPNNTTVPPVSSGGGSGSSGDQTTPVAGATGTITAASVTQTSLNLNWTKATDNVTSQSDLRYYVYSSTSNNIGSVANAEANGTLINSGGTLNINTLNVTGLTAGTTYYFNVVVRDSAGNKVAYTTVTQATSDQIAVTKTALTTKVNEAKAVTNVAVSVDGSDVLKTDKWTTQVELNAFNQAIAAAEAVLGNTTATQSAVDQAVTDLQTAMGDYAAAQKAGTSVDVVVYDTLPEQLLNAYDNANLPIRHKTAAGLGLISSFDVETNTIKLSGRTTVAQLESTNTGTPGDDGYVLYAINSPEGVSDVAKIELPSGNTYNLANFTTDGDDRLTNGYLLNELIYDADAQEGEKFVKNTVTVKWLDATDEVVATSTYTIDASAVILAVDGVDTSALTTKVNEAKAVTNVAVSEEGSDVLTTAKWTTQAELDAFTGAITVAEAVVADTNATQGEVDQAVAELNTAIQTYNNAVKNGLLSDVELYTDLPQALLEAYDESPYPISHKTATGLGLNSVVNNDTNTITLTGITTLEKLDTTDVATSNGYLQYAVNTPDGLDGATKVRVSSDTIYDLQDYTVNPLDNGFLLSTKIYDKEENKFLLANLELEWLDANNNVIGKATYVIDATAVNLDQPAITPVTGVNVSTTDTDTVNAGGVENTIKWTDSLADDIASYRIVRAEVDDIEDGTATEVATDIAEGTQTYTDDTAVAGTEYFYFVVAVDGAGNEGAPTNGTSVTTATDEEDTEAPAAVTGVNVSTTDTDTLNAGGVENTIKWTDSLADDIASYRIVRAEADDIEDGTATEVAIDIAEGTQTYTDDTAVAGTEYFYFVVAVDGAGNEGAPTNGTSVTTATDEEDTEAPAAVTGVNVS</sequence>
<dbReference type="InterPro" id="IPR003961">
    <property type="entry name" value="FN3_dom"/>
</dbReference>
<dbReference type="RefSeq" id="WP_379052229.1">
    <property type="nucleotide sequence ID" value="NZ_JBHUIK010000003.1"/>
</dbReference>
<dbReference type="Gene3D" id="1.20.58.780">
    <property type="match status" value="1"/>
</dbReference>
<evidence type="ECO:0000313" key="6">
    <source>
        <dbReference type="Proteomes" id="UP001597318"/>
    </source>
</evidence>
<reference evidence="6" key="1">
    <citation type="journal article" date="2019" name="Int. J. Syst. Evol. Microbiol.">
        <title>The Global Catalogue of Microorganisms (GCM) 10K type strain sequencing project: providing services to taxonomists for standard genome sequencing and annotation.</title>
        <authorList>
            <consortium name="The Broad Institute Genomics Platform"/>
            <consortium name="The Broad Institute Genome Sequencing Center for Infectious Disease"/>
            <person name="Wu L."/>
            <person name="Ma J."/>
        </authorList>
    </citation>
    <scope>NUCLEOTIDE SEQUENCE [LARGE SCALE GENOMIC DNA]</scope>
    <source>
        <strain evidence="6">CGMCC 1.15474</strain>
    </source>
</reference>
<feature type="coiled-coil region" evidence="1">
    <location>
        <begin position="206"/>
        <end position="236"/>
    </location>
</feature>
<keyword evidence="6" id="KW-1185">Reference proteome</keyword>
<dbReference type="SUPFAM" id="SSF49265">
    <property type="entry name" value="Fibronectin type III"/>
    <property type="match status" value="2"/>
</dbReference>
<keyword evidence="1" id="KW-0175">Coiled coil</keyword>
<evidence type="ECO:0000256" key="3">
    <source>
        <dbReference type="SAM" id="SignalP"/>
    </source>
</evidence>
<dbReference type="Proteomes" id="UP001597318">
    <property type="component" value="Unassembled WGS sequence"/>
</dbReference>
<dbReference type="CDD" id="cd00063">
    <property type="entry name" value="FN3"/>
    <property type="match status" value="3"/>
</dbReference>
<dbReference type="InterPro" id="IPR013783">
    <property type="entry name" value="Ig-like_fold"/>
</dbReference>
<feature type="non-terminal residue" evidence="5">
    <location>
        <position position="1384"/>
    </location>
</feature>
<feature type="domain" description="Fibronectin type-III" evidence="4">
    <location>
        <begin position="552"/>
        <end position="657"/>
    </location>
</feature>
<feature type="region of interest" description="Disordered" evidence="2">
    <location>
        <begin position="1353"/>
        <end position="1384"/>
    </location>
</feature>
<feature type="compositionally biased region" description="Low complexity" evidence="2">
    <location>
        <begin position="1374"/>
        <end position="1384"/>
    </location>
</feature>
<dbReference type="PROSITE" id="PS50853">
    <property type="entry name" value="FN3"/>
    <property type="match status" value="3"/>
</dbReference>
<evidence type="ECO:0000256" key="2">
    <source>
        <dbReference type="SAM" id="MobiDB-lite"/>
    </source>
</evidence>
<dbReference type="InterPro" id="IPR041378">
    <property type="entry name" value="S-layer_SbsC_C"/>
</dbReference>
<dbReference type="Gene3D" id="2.60.40.10">
    <property type="entry name" value="Immunoglobulins"/>
    <property type="match status" value="3"/>
</dbReference>
<dbReference type="EMBL" id="JBHUIK010000003">
    <property type="protein sequence ID" value="MFD2214876.1"/>
    <property type="molecule type" value="Genomic_DNA"/>
</dbReference>
<dbReference type="SMART" id="SM00060">
    <property type="entry name" value="FN3"/>
    <property type="match status" value="3"/>
</dbReference>
<feature type="domain" description="Fibronectin type-III" evidence="4">
    <location>
        <begin position="1150"/>
        <end position="1256"/>
    </location>
</feature>
<name>A0ABW5BZ52_9BACI</name>
<evidence type="ECO:0000313" key="5">
    <source>
        <dbReference type="EMBL" id="MFD2214876.1"/>
    </source>
</evidence>
<gene>
    <name evidence="5" type="ORF">ACFSKK_14395</name>
</gene>
<accession>A0ABW5BZ52</accession>
<evidence type="ECO:0000256" key="1">
    <source>
        <dbReference type="SAM" id="Coils"/>
    </source>
</evidence>
<keyword evidence="3" id="KW-0732">Signal</keyword>
<organism evidence="5 6">
    <name type="scientific">Metabacillus endolithicus</name>
    <dbReference type="NCBI Taxonomy" id="1535204"/>
    <lineage>
        <taxon>Bacteria</taxon>
        <taxon>Bacillati</taxon>
        <taxon>Bacillota</taxon>
        <taxon>Bacilli</taxon>
        <taxon>Bacillales</taxon>
        <taxon>Bacillaceae</taxon>
        <taxon>Metabacillus</taxon>
    </lineage>
</organism>
<feature type="signal peptide" evidence="3">
    <location>
        <begin position="1"/>
        <end position="35"/>
    </location>
</feature>
<feature type="compositionally biased region" description="Low complexity" evidence="2">
    <location>
        <begin position="524"/>
        <end position="534"/>
    </location>
</feature>
<evidence type="ECO:0000259" key="4">
    <source>
        <dbReference type="PROSITE" id="PS50853"/>
    </source>
</evidence>
<feature type="chain" id="PRO_5046912616" evidence="3">
    <location>
        <begin position="36"/>
        <end position="1384"/>
    </location>
</feature>
<dbReference type="Pfam" id="PF18058">
    <property type="entry name" value="SbsC_C"/>
    <property type="match status" value="1"/>
</dbReference>
<proteinExistence type="predicted"/>